<keyword evidence="7" id="KW-1185">Reference proteome</keyword>
<feature type="binding site" evidence="5">
    <location>
        <position position="6"/>
    </location>
    <ligand>
        <name>Fe cation</name>
        <dbReference type="ChEBI" id="CHEBI:24875"/>
        <note>catalytic</note>
    </ligand>
</feature>
<evidence type="ECO:0000256" key="2">
    <source>
        <dbReference type="ARBA" id="ARBA00022723"/>
    </source>
</evidence>
<dbReference type="PANTHER" id="PTHR10543:SF24">
    <property type="entry name" value="CAROTENOID ISOMEROOXYGENASE"/>
    <property type="match status" value="1"/>
</dbReference>
<dbReference type="GO" id="GO:0016121">
    <property type="term" value="P:carotene catabolic process"/>
    <property type="evidence" value="ECO:0007669"/>
    <property type="project" value="TreeGrafter"/>
</dbReference>
<dbReference type="InterPro" id="IPR004294">
    <property type="entry name" value="Carotenoid_Oase"/>
</dbReference>
<comment type="cofactor">
    <cofactor evidence="5">
        <name>Fe(2+)</name>
        <dbReference type="ChEBI" id="CHEBI:29033"/>
    </cofactor>
    <text evidence="5">Binds 1 Fe(2+) ion per subunit.</text>
</comment>
<dbReference type="Pfam" id="PF03055">
    <property type="entry name" value="RPE65"/>
    <property type="match status" value="1"/>
</dbReference>
<dbReference type="PANTHER" id="PTHR10543">
    <property type="entry name" value="BETA-CAROTENE DIOXYGENASE"/>
    <property type="match status" value="1"/>
</dbReference>
<evidence type="ECO:0000256" key="3">
    <source>
        <dbReference type="ARBA" id="ARBA00023002"/>
    </source>
</evidence>
<gene>
    <name evidence="6" type="ORF">AMORRO_LOCUS16615</name>
</gene>
<dbReference type="Proteomes" id="UP000789342">
    <property type="component" value="Unassembled WGS sequence"/>
</dbReference>
<evidence type="ECO:0000313" key="7">
    <source>
        <dbReference type="Proteomes" id="UP000789342"/>
    </source>
</evidence>
<keyword evidence="4 5" id="KW-0408">Iron</keyword>
<evidence type="ECO:0000256" key="1">
    <source>
        <dbReference type="ARBA" id="ARBA00006787"/>
    </source>
</evidence>
<proteinExistence type="inferred from homology"/>
<feature type="binding site" evidence="5">
    <location>
        <position position="56"/>
    </location>
    <ligand>
        <name>Fe cation</name>
        <dbReference type="ChEBI" id="CHEBI:24875"/>
        <note>catalytic</note>
    </ligand>
</feature>
<reference evidence="6" key="1">
    <citation type="submission" date="2021-06" db="EMBL/GenBank/DDBJ databases">
        <authorList>
            <person name="Kallberg Y."/>
            <person name="Tangrot J."/>
            <person name="Rosling A."/>
        </authorList>
    </citation>
    <scope>NUCLEOTIDE SEQUENCE</scope>
    <source>
        <strain evidence="6">CL551</strain>
    </source>
</reference>
<comment type="caution">
    <text evidence="6">The sequence shown here is derived from an EMBL/GenBank/DDBJ whole genome shotgun (WGS) entry which is preliminary data.</text>
</comment>
<dbReference type="EMBL" id="CAJVPV010046810">
    <property type="protein sequence ID" value="CAG8771465.1"/>
    <property type="molecule type" value="Genomic_DNA"/>
</dbReference>
<comment type="similarity">
    <text evidence="1">Belongs to the carotenoid oxygenase family.</text>
</comment>
<dbReference type="OrthoDB" id="407010at2759"/>
<feature type="binding site" evidence="5">
    <location>
        <position position="124"/>
    </location>
    <ligand>
        <name>Fe cation</name>
        <dbReference type="ChEBI" id="CHEBI:24875"/>
        <note>catalytic</note>
    </ligand>
</feature>
<protein>
    <submittedName>
        <fullName evidence="6">18111_t:CDS:1</fullName>
    </submittedName>
</protein>
<name>A0A9N9NY41_9GLOM</name>
<dbReference type="AlphaFoldDB" id="A0A9N9NY41"/>
<keyword evidence="3" id="KW-0560">Oxidoreductase</keyword>
<organism evidence="6 7">
    <name type="scientific">Acaulospora morrowiae</name>
    <dbReference type="NCBI Taxonomy" id="94023"/>
    <lineage>
        <taxon>Eukaryota</taxon>
        <taxon>Fungi</taxon>
        <taxon>Fungi incertae sedis</taxon>
        <taxon>Mucoromycota</taxon>
        <taxon>Glomeromycotina</taxon>
        <taxon>Glomeromycetes</taxon>
        <taxon>Diversisporales</taxon>
        <taxon>Acaulosporaceae</taxon>
        <taxon>Acaulospora</taxon>
    </lineage>
</organism>
<evidence type="ECO:0000256" key="4">
    <source>
        <dbReference type="ARBA" id="ARBA00023004"/>
    </source>
</evidence>
<keyword evidence="2 5" id="KW-0479">Metal-binding</keyword>
<dbReference type="GO" id="GO:0010436">
    <property type="term" value="F:carotenoid dioxygenase activity"/>
    <property type="evidence" value="ECO:0007669"/>
    <property type="project" value="TreeGrafter"/>
</dbReference>
<feature type="non-terminal residue" evidence="6">
    <location>
        <position position="251"/>
    </location>
</feature>
<evidence type="ECO:0000313" key="6">
    <source>
        <dbReference type="EMBL" id="CAG8771465.1"/>
    </source>
</evidence>
<evidence type="ECO:0000256" key="5">
    <source>
        <dbReference type="PIRSR" id="PIRSR604294-1"/>
    </source>
</evidence>
<accession>A0A9N9NY41</accession>
<sequence length="251" mass="28931">DHASPHSHYDETTGELINFNMEYFTMGTKYNFFTISESNPNGQIICSITAKASYVHSFGVTPRFIVLVIFPFYVKNAGINVKWSDNILDCFMFKPDEPTLFYVISREKKQHVATYRSDPCFAFHHINSFEDEDDNIYLDIVCYDTTDVVYDLTIENLRQGLTIGLPMAEVRRFVLQGVQRESMKFANNARETQTDGSQSTFMSMFSKSPSYQQVSACPNASYVRCTDSTLELPRINPKFKRLKYRYVYGIG</sequence>
<feature type="non-terminal residue" evidence="6">
    <location>
        <position position="1"/>
    </location>
</feature>
<dbReference type="GO" id="GO:0046872">
    <property type="term" value="F:metal ion binding"/>
    <property type="evidence" value="ECO:0007669"/>
    <property type="project" value="UniProtKB-KW"/>
</dbReference>